<dbReference type="KEGG" id="xfn:XfasM23_0824"/>
<protein>
    <submittedName>
        <fullName evidence="1">Uncharacterized protein</fullName>
    </submittedName>
</protein>
<dbReference type="HOGENOM" id="CLU_2830355_0_0_6"/>
<dbReference type="EMBL" id="CP001011">
    <property type="protein sequence ID" value="ACB92262.1"/>
    <property type="molecule type" value="Genomic_DNA"/>
</dbReference>
<evidence type="ECO:0000313" key="1">
    <source>
        <dbReference type="EMBL" id="ACB92262.1"/>
    </source>
</evidence>
<proteinExistence type="predicted"/>
<accession>B2IAI2</accession>
<organism evidence="1 2">
    <name type="scientific">Xylella fastidiosa (strain M23)</name>
    <dbReference type="NCBI Taxonomy" id="405441"/>
    <lineage>
        <taxon>Bacteria</taxon>
        <taxon>Pseudomonadati</taxon>
        <taxon>Pseudomonadota</taxon>
        <taxon>Gammaproteobacteria</taxon>
        <taxon>Lysobacterales</taxon>
        <taxon>Lysobacteraceae</taxon>
        <taxon>Xylella</taxon>
    </lineage>
</organism>
<gene>
    <name evidence="1" type="ordered locus">XfasM23_0824</name>
</gene>
<dbReference type="AlphaFoldDB" id="B2IAI2"/>
<sequence length="66" mass="7707">MCTLRGMRNRDMNDVIWPASHVAILLRRLCLREVLWVVAIGPRDDVRRLSSTAWVQFGHQRVHVAK</sequence>
<dbReference type="Proteomes" id="UP000001698">
    <property type="component" value="Chromosome"/>
</dbReference>
<evidence type="ECO:0000313" key="2">
    <source>
        <dbReference type="Proteomes" id="UP000001698"/>
    </source>
</evidence>
<reference evidence="1 2" key="1">
    <citation type="journal article" date="2010" name="J. Bacteriol.">
        <title>Whole genome sequences of two Xylella fastidiosa strains (M12 and M23) causing almond leaf scorch disease in California.</title>
        <authorList>
            <person name="Chen J."/>
            <person name="Xie G."/>
            <person name="Han S."/>
            <person name="Chertkov O."/>
            <person name="Sims D."/>
            <person name="Civerolo E.L."/>
        </authorList>
    </citation>
    <scope>NUCLEOTIDE SEQUENCE [LARGE SCALE GENOMIC DNA]</scope>
    <source>
        <strain evidence="1 2">M23</strain>
    </source>
</reference>
<name>B2IAI2_XYLF2</name>